<name>A0A914ECZ6_9BILA</name>
<evidence type="ECO:0000256" key="1">
    <source>
        <dbReference type="SAM" id="Phobius"/>
    </source>
</evidence>
<dbReference type="Proteomes" id="UP000887540">
    <property type="component" value="Unplaced"/>
</dbReference>
<feature type="transmembrane region" description="Helical" evidence="1">
    <location>
        <begin position="211"/>
        <end position="233"/>
    </location>
</feature>
<dbReference type="PANTHER" id="PTHR40288">
    <property type="entry name" value="PROTEIN CBG16535-RELATED"/>
    <property type="match status" value="1"/>
</dbReference>
<keyword evidence="2" id="KW-1185">Reference proteome</keyword>
<feature type="transmembrane region" description="Helical" evidence="1">
    <location>
        <begin position="62"/>
        <end position="84"/>
    </location>
</feature>
<keyword evidence="1" id="KW-0812">Transmembrane</keyword>
<reference evidence="3 4" key="1">
    <citation type="submission" date="2022-11" db="UniProtKB">
        <authorList>
            <consortium name="WormBaseParasite"/>
        </authorList>
    </citation>
    <scope>IDENTIFICATION</scope>
</reference>
<accession>A0A914ECZ6</accession>
<keyword evidence="1" id="KW-0472">Membrane</keyword>
<dbReference type="AlphaFoldDB" id="A0A914ECZ6"/>
<sequence>MVFGGFFSFDPTWHLSVVPSPSPDWSGAPRFASLATRMKLLWCITISEFETSFFGFKIPNRVLTFFFSFLQVIVVSVSFLQHVYSWTKFSNIFYCRSNILPNATWAERFLAYDIVIFDYGLMRRILGTTECVANYLDGGYMRCNWCVQYSASLILLIIVLFCPQSPLWLLWPALLMQSSYVLGMGVLTMATAPKLLEALGGKVDSELGTAVSLYVAGFCLNWLFAFILWHYYWGIEKMHSSMKKGRAIQELLDACDRM</sequence>
<proteinExistence type="predicted"/>
<keyword evidence="1" id="KW-1133">Transmembrane helix</keyword>
<evidence type="ECO:0000313" key="2">
    <source>
        <dbReference type="Proteomes" id="UP000887540"/>
    </source>
</evidence>
<protein>
    <submittedName>
        <fullName evidence="3 4">Uncharacterized protein</fullName>
    </submittedName>
</protein>
<dbReference type="WBParaSite" id="ACRNAN_scaffold2023.g18809.t1">
    <property type="protein sequence ID" value="ACRNAN_scaffold2023.g18809.t1"/>
    <property type="gene ID" value="ACRNAN_scaffold2023.g18809"/>
</dbReference>
<dbReference type="WBParaSite" id="ACRNAN_scaffold740.g15500.t1">
    <property type="protein sequence ID" value="ACRNAN_scaffold740.g15500.t1"/>
    <property type="gene ID" value="ACRNAN_scaffold740.g15500"/>
</dbReference>
<organism evidence="2 4">
    <name type="scientific">Acrobeloides nanus</name>
    <dbReference type="NCBI Taxonomy" id="290746"/>
    <lineage>
        <taxon>Eukaryota</taxon>
        <taxon>Metazoa</taxon>
        <taxon>Ecdysozoa</taxon>
        <taxon>Nematoda</taxon>
        <taxon>Chromadorea</taxon>
        <taxon>Rhabditida</taxon>
        <taxon>Tylenchina</taxon>
        <taxon>Cephalobomorpha</taxon>
        <taxon>Cephaloboidea</taxon>
        <taxon>Cephalobidae</taxon>
        <taxon>Acrobeloides</taxon>
    </lineage>
</organism>
<evidence type="ECO:0000313" key="4">
    <source>
        <dbReference type="WBParaSite" id="ACRNAN_scaffold740.g15500.t1"/>
    </source>
</evidence>
<evidence type="ECO:0000313" key="3">
    <source>
        <dbReference type="WBParaSite" id="ACRNAN_scaffold2023.g18809.t1"/>
    </source>
</evidence>
<feature type="transmembrane region" description="Helical" evidence="1">
    <location>
        <begin position="145"/>
        <end position="162"/>
    </location>
</feature>
<dbReference type="PANTHER" id="PTHR40288:SF1">
    <property type="entry name" value="EXPERA DOMAIN-CONTAINING PROTEIN"/>
    <property type="match status" value="1"/>
</dbReference>